<organism evidence="2 3">
    <name type="scientific">Solimonas terrae</name>
    <dbReference type="NCBI Taxonomy" id="1396819"/>
    <lineage>
        <taxon>Bacteria</taxon>
        <taxon>Pseudomonadati</taxon>
        <taxon>Pseudomonadota</taxon>
        <taxon>Gammaproteobacteria</taxon>
        <taxon>Nevskiales</taxon>
        <taxon>Nevskiaceae</taxon>
        <taxon>Solimonas</taxon>
    </lineage>
</organism>
<dbReference type="Pfam" id="PF00378">
    <property type="entry name" value="ECH_1"/>
    <property type="match status" value="1"/>
</dbReference>
<dbReference type="InterPro" id="IPR029045">
    <property type="entry name" value="ClpP/crotonase-like_dom_sf"/>
</dbReference>
<name>A0A6M2BMZ6_9GAMM</name>
<dbReference type="GO" id="GO:0003824">
    <property type="term" value="F:catalytic activity"/>
    <property type="evidence" value="ECO:0007669"/>
    <property type="project" value="UniProtKB-ARBA"/>
</dbReference>
<dbReference type="Gene3D" id="3.90.226.10">
    <property type="entry name" value="2-enoyl-CoA Hydratase, Chain A, domain 1"/>
    <property type="match status" value="1"/>
</dbReference>
<dbReference type="PANTHER" id="PTHR11941:SF54">
    <property type="entry name" value="ENOYL-COA HYDRATASE, MITOCHONDRIAL"/>
    <property type="match status" value="1"/>
</dbReference>
<comment type="similarity">
    <text evidence="1">Belongs to the enoyl-CoA hydratase/isomerase family.</text>
</comment>
<dbReference type="InterPro" id="IPR001753">
    <property type="entry name" value="Enoyl-CoA_hydra/iso"/>
</dbReference>
<reference evidence="2 3" key="1">
    <citation type="journal article" date="2014" name="Int. J. Syst. Evol. Microbiol.">
        <title>Solimonas terrae sp. nov., isolated from soil.</title>
        <authorList>
            <person name="Kim S.J."/>
            <person name="Moon J.Y."/>
            <person name="Weon H.Y."/>
            <person name="Ahn J.H."/>
            <person name="Chen W.M."/>
            <person name="Kwon S.W."/>
        </authorList>
    </citation>
    <scope>NUCLEOTIDE SEQUENCE [LARGE SCALE GENOMIC DNA]</scope>
    <source>
        <strain evidence="2 3">KIS83-12</strain>
    </source>
</reference>
<dbReference type="SUPFAM" id="SSF52096">
    <property type="entry name" value="ClpP/crotonase"/>
    <property type="match status" value="1"/>
</dbReference>
<sequence>MTTLVKYRLEAGVATLQLDDGKRNALSPAMFDAINAALDRAEADRAIVIFTGRDEVFSAGFDLKVMKGGGVNALRMLRAGYALTARVLAYPYPVIVACNGHVLAMGVFLMLSADWIIGTRGDFKVSANEVALGLTMPRVAAAMLRHRLQPAAFQTAVTLSRYFPVEAAREAGFFDELVDADSLMARAQERAVEFARLDMPAHAASKRRIRQSLIHYIQRSIPLDVIDAVRMGLSAARKRRRD</sequence>
<dbReference type="Proteomes" id="UP000472676">
    <property type="component" value="Unassembled WGS sequence"/>
</dbReference>
<comment type="caution">
    <text evidence="2">The sequence shown here is derived from an EMBL/GenBank/DDBJ whole genome shotgun (WGS) entry which is preliminary data.</text>
</comment>
<evidence type="ECO:0000313" key="3">
    <source>
        <dbReference type="Proteomes" id="UP000472676"/>
    </source>
</evidence>
<dbReference type="EMBL" id="JAAMOW010000001">
    <property type="protein sequence ID" value="NGY03808.1"/>
    <property type="molecule type" value="Genomic_DNA"/>
</dbReference>
<dbReference type="NCBIfam" id="NF004858">
    <property type="entry name" value="PRK06213.1"/>
    <property type="match status" value="1"/>
</dbReference>
<dbReference type="RefSeq" id="WP_166251657.1">
    <property type="nucleotide sequence ID" value="NZ_JAAMOW010000001.1"/>
</dbReference>
<evidence type="ECO:0000256" key="1">
    <source>
        <dbReference type="ARBA" id="ARBA00005254"/>
    </source>
</evidence>
<gene>
    <name evidence="2" type="ORF">G7Y85_03455</name>
</gene>
<accession>A0A6M2BMZ6</accession>
<dbReference type="PANTHER" id="PTHR11941">
    <property type="entry name" value="ENOYL-COA HYDRATASE-RELATED"/>
    <property type="match status" value="1"/>
</dbReference>
<evidence type="ECO:0000313" key="2">
    <source>
        <dbReference type="EMBL" id="NGY03808.1"/>
    </source>
</evidence>
<protein>
    <submittedName>
        <fullName evidence="2">Crotonase/enoyl-CoA hydratase family protein</fullName>
    </submittedName>
</protein>
<dbReference type="AlphaFoldDB" id="A0A6M2BMZ6"/>
<dbReference type="GO" id="GO:0006635">
    <property type="term" value="P:fatty acid beta-oxidation"/>
    <property type="evidence" value="ECO:0007669"/>
    <property type="project" value="TreeGrafter"/>
</dbReference>
<dbReference type="CDD" id="cd06558">
    <property type="entry name" value="crotonase-like"/>
    <property type="match status" value="1"/>
</dbReference>
<proteinExistence type="inferred from homology"/>
<keyword evidence="3" id="KW-1185">Reference proteome</keyword>